<reference evidence="1" key="1">
    <citation type="submission" date="2014-11" db="EMBL/GenBank/DDBJ databases">
        <authorList>
            <person name="Amaro Gonzalez C."/>
        </authorList>
    </citation>
    <scope>NUCLEOTIDE SEQUENCE</scope>
</reference>
<accession>A0A0E9TLP4</accession>
<dbReference type="AlphaFoldDB" id="A0A0E9TLP4"/>
<organism evidence="1">
    <name type="scientific">Anguilla anguilla</name>
    <name type="common">European freshwater eel</name>
    <name type="synonym">Muraena anguilla</name>
    <dbReference type="NCBI Taxonomy" id="7936"/>
    <lineage>
        <taxon>Eukaryota</taxon>
        <taxon>Metazoa</taxon>
        <taxon>Chordata</taxon>
        <taxon>Craniata</taxon>
        <taxon>Vertebrata</taxon>
        <taxon>Euteleostomi</taxon>
        <taxon>Actinopterygii</taxon>
        <taxon>Neopterygii</taxon>
        <taxon>Teleostei</taxon>
        <taxon>Anguilliformes</taxon>
        <taxon>Anguillidae</taxon>
        <taxon>Anguilla</taxon>
    </lineage>
</organism>
<evidence type="ECO:0000313" key="1">
    <source>
        <dbReference type="EMBL" id="JAH54372.1"/>
    </source>
</evidence>
<protein>
    <submittedName>
        <fullName evidence="1">Uncharacterized protein</fullName>
    </submittedName>
</protein>
<dbReference type="EMBL" id="GBXM01054205">
    <property type="protein sequence ID" value="JAH54372.1"/>
    <property type="molecule type" value="Transcribed_RNA"/>
</dbReference>
<name>A0A0E9TLP4_ANGAN</name>
<sequence length="16" mass="2077">MEKKKFLQSSRVHFRR</sequence>
<reference evidence="1" key="2">
    <citation type="journal article" date="2015" name="Fish Shellfish Immunol.">
        <title>Early steps in the European eel (Anguilla anguilla)-Vibrio vulnificus interaction in the gills: Role of the RtxA13 toxin.</title>
        <authorList>
            <person name="Callol A."/>
            <person name="Pajuelo D."/>
            <person name="Ebbesson L."/>
            <person name="Teles M."/>
            <person name="MacKenzie S."/>
            <person name="Amaro C."/>
        </authorList>
    </citation>
    <scope>NUCLEOTIDE SEQUENCE</scope>
</reference>
<proteinExistence type="predicted"/>